<accession>A0AAD1R1G5</accession>
<evidence type="ECO:0000313" key="3">
    <source>
        <dbReference type="Proteomes" id="UP001295444"/>
    </source>
</evidence>
<feature type="compositionally biased region" description="Polar residues" evidence="1">
    <location>
        <begin position="177"/>
        <end position="187"/>
    </location>
</feature>
<dbReference type="AlphaFoldDB" id="A0AAD1R1G5"/>
<dbReference type="Proteomes" id="UP001295444">
    <property type="component" value="Chromosome 01"/>
</dbReference>
<feature type="compositionally biased region" description="Polar residues" evidence="1">
    <location>
        <begin position="103"/>
        <end position="113"/>
    </location>
</feature>
<sequence length="187" mass="21186">MAARSLLHQPGLNQPIETRGGAADYVLERLDATFADFWAKLEALIEATPNESPEGEQPRESLYTPAERQAGPGGHPTTRSGKHIHNHPPRMANKARKRKKPQRQTTLIRQAQQHGRYYPPRPWSSRLPRQEQHDPEIVPLSCLAHKNVGPWRSSSLLVRRRTWKEQEGEAEPGTKLPHQTWTLSGIG</sequence>
<evidence type="ECO:0000256" key="1">
    <source>
        <dbReference type="SAM" id="MobiDB-lite"/>
    </source>
</evidence>
<proteinExistence type="predicted"/>
<feature type="region of interest" description="Disordered" evidence="1">
    <location>
        <begin position="164"/>
        <end position="187"/>
    </location>
</feature>
<feature type="region of interest" description="Disordered" evidence="1">
    <location>
        <begin position="48"/>
        <end position="132"/>
    </location>
</feature>
<evidence type="ECO:0000313" key="2">
    <source>
        <dbReference type="EMBL" id="CAH2221989.1"/>
    </source>
</evidence>
<dbReference type="EMBL" id="OW240912">
    <property type="protein sequence ID" value="CAH2221989.1"/>
    <property type="molecule type" value="Genomic_DNA"/>
</dbReference>
<feature type="compositionally biased region" description="Basic residues" evidence="1">
    <location>
        <begin position="80"/>
        <end position="102"/>
    </location>
</feature>
<name>A0AAD1R1G5_PELCU</name>
<protein>
    <submittedName>
        <fullName evidence="2">Uncharacterized protein</fullName>
    </submittedName>
</protein>
<gene>
    <name evidence="2" type="ORF">PECUL_23A029774</name>
</gene>
<keyword evidence="3" id="KW-1185">Reference proteome</keyword>
<organism evidence="2 3">
    <name type="scientific">Pelobates cultripes</name>
    <name type="common">Western spadefoot toad</name>
    <dbReference type="NCBI Taxonomy" id="61616"/>
    <lineage>
        <taxon>Eukaryota</taxon>
        <taxon>Metazoa</taxon>
        <taxon>Chordata</taxon>
        <taxon>Craniata</taxon>
        <taxon>Vertebrata</taxon>
        <taxon>Euteleostomi</taxon>
        <taxon>Amphibia</taxon>
        <taxon>Batrachia</taxon>
        <taxon>Anura</taxon>
        <taxon>Pelobatoidea</taxon>
        <taxon>Pelobatidae</taxon>
        <taxon>Pelobates</taxon>
    </lineage>
</organism>
<reference evidence="2" key="1">
    <citation type="submission" date="2022-03" db="EMBL/GenBank/DDBJ databases">
        <authorList>
            <person name="Alioto T."/>
            <person name="Alioto T."/>
            <person name="Gomez Garrido J."/>
        </authorList>
    </citation>
    <scope>NUCLEOTIDE SEQUENCE</scope>
</reference>